<feature type="binding site" evidence="9">
    <location>
        <position position="39"/>
    </location>
    <ligand>
        <name>a divalent metal cation</name>
        <dbReference type="ChEBI" id="CHEBI:60240"/>
    </ligand>
</feature>
<organism evidence="11 12">
    <name type="scientific">Anoxybacter fermentans</name>
    <dbReference type="NCBI Taxonomy" id="1323375"/>
    <lineage>
        <taxon>Bacteria</taxon>
        <taxon>Bacillati</taxon>
        <taxon>Bacillota</taxon>
        <taxon>Clostridia</taxon>
        <taxon>Halanaerobiales</taxon>
        <taxon>Anoxybacter</taxon>
    </lineage>
</organism>
<dbReference type="EMBL" id="CP016379">
    <property type="protein sequence ID" value="AZR72445.1"/>
    <property type="molecule type" value="Genomic_DNA"/>
</dbReference>
<evidence type="ECO:0000256" key="8">
    <source>
        <dbReference type="ARBA" id="ARBA00022801"/>
    </source>
</evidence>
<keyword evidence="5 9" id="KW-0963">Cytoplasm</keyword>
<dbReference type="OrthoDB" id="9780815at2"/>
<keyword evidence="8 9" id="KW-0378">Hydrolase</keyword>
<evidence type="ECO:0000256" key="4">
    <source>
        <dbReference type="ARBA" id="ARBA00011062"/>
    </source>
</evidence>
<dbReference type="FunFam" id="3.40.1210.10:FF:000001">
    <property type="entry name" value="5'/3'-nucleotidase SurE"/>
    <property type="match status" value="1"/>
</dbReference>
<dbReference type="PANTHER" id="PTHR30457">
    <property type="entry name" value="5'-NUCLEOTIDASE SURE"/>
    <property type="match status" value="1"/>
</dbReference>
<comment type="catalytic activity">
    <reaction evidence="1 9">
        <text>a ribonucleoside 5'-phosphate + H2O = a ribonucleoside + phosphate</text>
        <dbReference type="Rhea" id="RHEA:12484"/>
        <dbReference type="ChEBI" id="CHEBI:15377"/>
        <dbReference type="ChEBI" id="CHEBI:18254"/>
        <dbReference type="ChEBI" id="CHEBI:43474"/>
        <dbReference type="ChEBI" id="CHEBI:58043"/>
        <dbReference type="EC" id="3.1.3.5"/>
    </reaction>
</comment>
<keyword evidence="7 9" id="KW-0547">Nucleotide-binding</keyword>
<comment type="subcellular location">
    <subcellularLocation>
        <location evidence="3 9">Cytoplasm</location>
    </subcellularLocation>
</comment>
<protein>
    <recommendedName>
        <fullName evidence="9">5'-nucleotidase SurE</fullName>
        <ecNumber evidence="9">3.1.3.5</ecNumber>
    </recommendedName>
    <alternativeName>
        <fullName evidence="9">Nucleoside 5'-monophosphate phosphohydrolase</fullName>
    </alternativeName>
</protein>
<accession>A0A3Q9HQM8</accession>
<dbReference type="SUPFAM" id="SSF64167">
    <property type="entry name" value="SurE-like"/>
    <property type="match status" value="1"/>
</dbReference>
<reference evidence="11 12" key="1">
    <citation type="submission" date="2016-07" db="EMBL/GenBank/DDBJ databases">
        <title>Genome and transcriptome analysis of iron-reducing fermentative bacteria Anoxybacter fermentans.</title>
        <authorList>
            <person name="Zeng X."/>
            <person name="Shao Z."/>
        </authorList>
    </citation>
    <scope>NUCLEOTIDE SEQUENCE [LARGE SCALE GENOMIC DNA]</scope>
    <source>
        <strain evidence="11 12">DY22613</strain>
    </source>
</reference>
<name>A0A3Q9HQM8_9FIRM</name>
<evidence type="ECO:0000256" key="5">
    <source>
        <dbReference type="ARBA" id="ARBA00022490"/>
    </source>
</evidence>
<dbReference type="GO" id="GO:0008254">
    <property type="term" value="F:3'-nucleotidase activity"/>
    <property type="evidence" value="ECO:0007669"/>
    <property type="project" value="TreeGrafter"/>
</dbReference>
<dbReference type="PANTHER" id="PTHR30457:SF12">
    <property type="entry name" value="5'_3'-NUCLEOTIDASE SURE"/>
    <property type="match status" value="1"/>
</dbReference>
<dbReference type="InterPro" id="IPR002828">
    <property type="entry name" value="SurE-like_Pase/nucleotidase"/>
</dbReference>
<dbReference type="EC" id="3.1.3.5" evidence="9"/>
<feature type="domain" description="Survival protein SurE-like phosphatase/nucleotidase" evidence="10">
    <location>
        <begin position="3"/>
        <end position="188"/>
    </location>
</feature>
<feature type="binding site" evidence="9">
    <location>
        <position position="9"/>
    </location>
    <ligand>
        <name>a divalent metal cation</name>
        <dbReference type="ChEBI" id="CHEBI:60240"/>
    </ligand>
</feature>
<comment type="function">
    <text evidence="9">Nucleotidase that shows phosphatase activity on nucleoside 5'-monophosphates.</text>
</comment>
<dbReference type="NCBIfam" id="NF001490">
    <property type="entry name" value="PRK00346.1-4"/>
    <property type="match status" value="1"/>
</dbReference>
<dbReference type="InterPro" id="IPR036523">
    <property type="entry name" value="SurE-like_sf"/>
</dbReference>
<dbReference type="RefSeq" id="WP_127015777.1">
    <property type="nucleotide sequence ID" value="NZ_CP016379.1"/>
</dbReference>
<evidence type="ECO:0000313" key="11">
    <source>
        <dbReference type="EMBL" id="AZR72445.1"/>
    </source>
</evidence>
<evidence type="ECO:0000313" key="12">
    <source>
        <dbReference type="Proteomes" id="UP000267250"/>
    </source>
</evidence>
<dbReference type="NCBIfam" id="NF001492">
    <property type="entry name" value="PRK00346.2-2"/>
    <property type="match status" value="1"/>
</dbReference>
<sequence length="253" mass="28726">MRILLTNDDGIYSEGIQALRKRLEEEHDIYLFAPDRERSATGHAITLHHPLRAEEIKFRDSKARCWAINGTPSDCVKLGIEGILRELPDLVISGINKGPNLGNDVIYSGTVSAALEGMIMGIPAFAVSLVAHDDWDFSYAVEFTAQMVEWFKKQNLKKPTLLNINIPSLPREELNGVVITKLGKRTYKNSFERRIDPRGRVYYWLAGEVVDDLEEEGTDLLAIKNNQISITPISLNFTDYEMLEELKKMKLDF</sequence>
<proteinExistence type="inferred from homology"/>
<dbReference type="AlphaFoldDB" id="A0A3Q9HQM8"/>
<evidence type="ECO:0000256" key="2">
    <source>
        <dbReference type="ARBA" id="ARBA00001946"/>
    </source>
</evidence>
<evidence type="ECO:0000256" key="1">
    <source>
        <dbReference type="ARBA" id="ARBA00000815"/>
    </source>
</evidence>
<keyword evidence="12" id="KW-1185">Reference proteome</keyword>
<evidence type="ECO:0000259" key="10">
    <source>
        <dbReference type="Pfam" id="PF01975"/>
    </source>
</evidence>
<evidence type="ECO:0000256" key="7">
    <source>
        <dbReference type="ARBA" id="ARBA00022741"/>
    </source>
</evidence>
<comment type="similarity">
    <text evidence="4 9">Belongs to the SurE nucleotidase family.</text>
</comment>
<evidence type="ECO:0000256" key="6">
    <source>
        <dbReference type="ARBA" id="ARBA00022723"/>
    </source>
</evidence>
<gene>
    <name evidence="9" type="primary">surE</name>
    <name evidence="11" type="ORF">BBF96_03025</name>
</gene>
<dbReference type="Proteomes" id="UP000267250">
    <property type="component" value="Chromosome"/>
</dbReference>
<dbReference type="GO" id="GO:0004309">
    <property type="term" value="F:exopolyphosphatase activity"/>
    <property type="evidence" value="ECO:0007669"/>
    <property type="project" value="TreeGrafter"/>
</dbReference>
<dbReference type="GO" id="GO:0000166">
    <property type="term" value="F:nucleotide binding"/>
    <property type="evidence" value="ECO:0007669"/>
    <property type="project" value="UniProtKB-KW"/>
</dbReference>
<comment type="cofactor">
    <cofactor evidence="2">
        <name>Mg(2+)</name>
        <dbReference type="ChEBI" id="CHEBI:18420"/>
    </cofactor>
</comment>
<comment type="cofactor">
    <cofactor evidence="9">
        <name>a divalent metal cation</name>
        <dbReference type="ChEBI" id="CHEBI:60240"/>
    </cofactor>
    <text evidence="9">Binds 1 divalent metal cation per subunit.</text>
</comment>
<dbReference type="HAMAP" id="MF_00060">
    <property type="entry name" value="SurE"/>
    <property type="match status" value="1"/>
</dbReference>
<evidence type="ECO:0000256" key="3">
    <source>
        <dbReference type="ARBA" id="ARBA00004496"/>
    </source>
</evidence>
<keyword evidence="6 9" id="KW-0479">Metal-binding</keyword>
<dbReference type="Pfam" id="PF01975">
    <property type="entry name" value="SurE"/>
    <property type="match status" value="1"/>
</dbReference>
<dbReference type="GO" id="GO:0046872">
    <property type="term" value="F:metal ion binding"/>
    <property type="evidence" value="ECO:0007669"/>
    <property type="project" value="UniProtKB-UniRule"/>
</dbReference>
<dbReference type="GO" id="GO:0005737">
    <property type="term" value="C:cytoplasm"/>
    <property type="evidence" value="ECO:0007669"/>
    <property type="project" value="UniProtKB-SubCell"/>
</dbReference>
<evidence type="ECO:0000256" key="9">
    <source>
        <dbReference type="HAMAP-Rule" id="MF_00060"/>
    </source>
</evidence>
<dbReference type="Gene3D" id="3.40.1210.10">
    <property type="entry name" value="Survival protein SurE-like phosphatase/nucleotidase"/>
    <property type="match status" value="1"/>
</dbReference>
<feature type="binding site" evidence="9">
    <location>
        <position position="8"/>
    </location>
    <ligand>
        <name>a divalent metal cation</name>
        <dbReference type="ChEBI" id="CHEBI:60240"/>
    </ligand>
</feature>
<dbReference type="KEGG" id="aft:BBF96_03025"/>
<feature type="binding site" evidence="9">
    <location>
        <position position="96"/>
    </location>
    <ligand>
        <name>a divalent metal cation</name>
        <dbReference type="ChEBI" id="CHEBI:60240"/>
    </ligand>
</feature>
<dbReference type="NCBIfam" id="TIGR00087">
    <property type="entry name" value="surE"/>
    <property type="match status" value="1"/>
</dbReference>
<dbReference type="InterPro" id="IPR030048">
    <property type="entry name" value="SurE"/>
</dbReference>
<dbReference type="GO" id="GO:0008253">
    <property type="term" value="F:5'-nucleotidase activity"/>
    <property type="evidence" value="ECO:0007669"/>
    <property type="project" value="UniProtKB-UniRule"/>
</dbReference>